<dbReference type="EC" id="3.1.3.16" evidence="1"/>
<dbReference type="GO" id="GO:0004722">
    <property type="term" value="F:protein serine/threonine phosphatase activity"/>
    <property type="evidence" value="ECO:0007669"/>
    <property type="project" value="UniProtKB-EC"/>
</dbReference>
<dbReference type="EMBL" id="RHLD01000016">
    <property type="protein sequence ID" value="TPP46074.1"/>
    <property type="molecule type" value="Genomic_DNA"/>
</dbReference>
<feature type="region of interest" description="Disordered" evidence="2">
    <location>
        <begin position="413"/>
        <end position="435"/>
    </location>
</feature>
<name>A0A504XCL6_LEIDO</name>
<reference evidence="5" key="1">
    <citation type="submission" date="2019-02" db="EMBL/GenBank/DDBJ databases">
        <title>FDA dAtabase for Regulatory Grade micrObial Sequences (FDA-ARGOS): Supporting development and validation of Infectious Disease Dx tests.</title>
        <authorList>
            <person name="Duncan R."/>
            <person name="Fisher C."/>
            <person name="Tallon L."/>
            <person name="Sadzewicz L."/>
            <person name="Sengamalay N."/>
            <person name="Ott S."/>
            <person name="Godinez A."/>
            <person name="Nagaraj S."/>
            <person name="Vavikolanu K."/>
            <person name="Vyas G."/>
            <person name="Nadendla S."/>
            <person name="Aluvathingal J."/>
            <person name="Sichtig H."/>
        </authorList>
    </citation>
    <scope>NUCLEOTIDE SEQUENCE [LARGE SCALE GENOMIC DNA]</scope>
    <source>
        <strain evidence="5">FDAARGOS_360</strain>
    </source>
</reference>
<keyword evidence="1" id="KW-0479">Metal-binding</keyword>
<dbReference type="PANTHER" id="PTHR12320:SF60">
    <property type="entry name" value="PROTEIN PHOSPHATASE 2C 26-RELATED"/>
    <property type="match status" value="1"/>
</dbReference>
<keyword evidence="1" id="KW-0904">Protein phosphatase</keyword>
<dbReference type="VEuPathDB" id="TriTrypDB:LdBPK_271060.1"/>
<evidence type="ECO:0000256" key="1">
    <source>
        <dbReference type="RuleBase" id="RU366020"/>
    </source>
</evidence>
<dbReference type="InterPro" id="IPR036457">
    <property type="entry name" value="PPM-type-like_dom_sf"/>
</dbReference>
<dbReference type="PANTHER" id="PTHR12320">
    <property type="entry name" value="PROTEIN PHOSPHATASE 2C"/>
    <property type="match status" value="1"/>
</dbReference>
<protein>
    <recommendedName>
        <fullName evidence="1">Protein phosphatase</fullName>
        <ecNumber evidence="1">3.1.3.16</ecNumber>
    </recommendedName>
</protein>
<comment type="cofactor">
    <cofactor evidence="1">
        <name>Mn(2+)</name>
        <dbReference type="ChEBI" id="CHEBI:29035"/>
    </cofactor>
</comment>
<evidence type="ECO:0000313" key="5">
    <source>
        <dbReference type="Proteomes" id="UP000318821"/>
    </source>
</evidence>
<gene>
    <name evidence="4" type="ORF">CGC20_32790</name>
</gene>
<proteinExistence type="inferred from homology"/>
<dbReference type="InterPro" id="IPR039123">
    <property type="entry name" value="PPTC7"/>
</dbReference>
<evidence type="ECO:0000313" key="4">
    <source>
        <dbReference type="EMBL" id="TPP46074.1"/>
    </source>
</evidence>
<evidence type="ECO:0000259" key="3">
    <source>
        <dbReference type="PROSITE" id="PS51746"/>
    </source>
</evidence>
<dbReference type="VEuPathDB" id="TriTrypDB:LDHU3_27.1680"/>
<dbReference type="GO" id="GO:0046872">
    <property type="term" value="F:metal ion binding"/>
    <property type="evidence" value="ECO:0007669"/>
    <property type="project" value="UniProtKB-UniRule"/>
</dbReference>
<dbReference type="PROSITE" id="PS51746">
    <property type="entry name" value="PPM_2"/>
    <property type="match status" value="1"/>
</dbReference>
<dbReference type="InterPro" id="IPR001932">
    <property type="entry name" value="PPM-type_phosphatase-like_dom"/>
</dbReference>
<dbReference type="Proteomes" id="UP000318821">
    <property type="component" value="Unassembled WGS sequence"/>
</dbReference>
<keyword evidence="1" id="KW-0378">Hydrolase</keyword>
<accession>A0A504XCL6</accession>
<comment type="catalytic activity">
    <reaction evidence="1">
        <text>O-phospho-L-threonyl-[protein] + H2O = L-threonyl-[protein] + phosphate</text>
        <dbReference type="Rhea" id="RHEA:47004"/>
        <dbReference type="Rhea" id="RHEA-COMP:11060"/>
        <dbReference type="Rhea" id="RHEA-COMP:11605"/>
        <dbReference type="ChEBI" id="CHEBI:15377"/>
        <dbReference type="ChEBI" id="CHEBI:30013"/>
        <dbReference type="ChEBI" id="CHEBI:43474"/>
        <dbReference type="ChEBI" id="CHEBI:61977"/>
        <dbReference type="EC" id="3.1.3.16"/>
    </reaction>
</comment>
<evidence type="ECO:0000256" key="2">
    <source>
        <dbReference type="SAM" id="MobiDB-lite"/>
    </source>
</evidence>
<dbReference type="SUPFAM" id="SSF81606">
    <property type="entry name" value="PP2C-like"/>
    <property type="match status" value="1"/>
</dbReference>
<comment type="similarity">
    <text evidence="1">Belongs to the PP2C family.</text>
</comment>
<comment type="cofactor">
    <cofactor evidence="1">
        <name>Mg(2+)</name>
        <dbReference type="ChEBI" id="CHEBI:18420"/>
    </cofactor>
</comment>
<comment type="catalytic activity">
    <reaction evidence="1">
        <text>O-phospho-L-seryl-[protein] + H2O = L-seryl-[protein] + phosphate</text>
        <dbReference type="Rhea" id="RHEA:20629"/>
        <dbReference type="Rhea" id="RHEA-COMP:9863"/>
        <dbReference type="Rhea" id="RHEA-COMP:11604"/>
        <dbReference type="ChEBI" id="CHEBI:15377"/>
        <dbReference type="ChEBI" id="CHEBI:29999"/>
        <dbReference type="ChEBI" id="CHEBI:43474"/>
        <dbReference type="ChEBI" id="CHEBI:83421"/>
        <dbReference type="EC" id="3.1.3.16"/>
    </reaction>
</comment>
<keyword evidence="1" id="KW-0460">Magnesium</keyword>
<dbReference type="Gene3D" id="3.60.40.10">
    <property type="entry name" value="PPM-type phosphatase domain"/>
    <property type="match status" value="1"/>
</dbReference>
<sequence>MWYVATHLGTHAGASSSPSSAPLIAAWHCEFEHKDEVEKLAALAISGEPTPAAWITDPVTGTCPHFGLVQRRVTGSDSPEKAERGGEDAFLSLSNVQAVLDGVSWWKENADLNAGLYSAALARCMYEYVEDELLGDAPASSFRLLERGYESCKHSDVLGTCTALVATLQEPQEDIQSKDHYEVVLLDGPSLPIESASDSDAAATRVKMTTDLHQAFARFQRTDGAENYLLDVVYVGDCTMMLIRNGRVCYVTEEQAHQLDYPYQLGTGSNDTPKDGVRLLIPVEKGDVVVMGTDGVFDNLYPNRIAELIWPHLERVFCQHGYLQALGGAATAKASANSVSYVKNRNLRTLLDDIMAALDMSANAVMVDAIAVSRDVRCDSPYASKCIENGALFEGGKPDDMTLLISVIGESADDEPSEQFSGSEAAFPLPYRDWP</sequence>
<organism evidence="4 5">
    <name type="scientific">Leishmania donovani</name>
    <dbReference type="NCBI Taxonomy" id="5661"/>
    <lineage>
        <taxon>Eukaryota</taxon>
        <taxon>Discoba</taxon>
        <taxon>Euglenozoa</taxon>
        <taxon>Kinetoplastea</taxon>
        <taxon>Metakinetoplastina</taxon>
        <taxon>Trypanosomatida</taxon>
        <taxon>Trypanosomatidae</taxon>
        <taxon>Leishmaniinae</taxon>
        <taxon>Leishmania</taxon>
    </lineage>
</organism>
<feature type="domain" description="PPM-type phosphatase" evidence="3">
    <location>
        <begin position="73"/>
        <end position="408"/>
    </location>
</feature>
<dbReference type="VEuPathDB" id="TriTrypDB:LdCL_270017100"/>
<dbReference type="AlphaFoldDB" id="A0A504XCL6"/>
<keyword evidence="1" id="KW-0464">Manganese</keyword>
<comment type="caution">
    <text evidence="4">The sequence shown here is derived from an EMBL/GenBank/DDBJ whole genome shotgun (WGS) entry which is preliminary data.</text>
</comment>